<sequence length="408" mass="46167">MKKNTTHVFKYKENGKKTIKIEFQQPLLIDLFQDKNSELYIELLKNVMTKSKRVVAFVGAGISTGAGIPDFRSRTGLFASLRSDFKLKTTGQELFDISVYKVKKSDENIQQFHKMISNLYRISASAKPTLFHQYIAALARSSRLMRLYTQNIDFLETRIPCLESQVPLPVAPPWPKTIQLHGGLQNMICSKCCWTGPFDPDIFQDDTLPNCQQCIEMENVRTIAGKRNVGVGKLRPRIVLYNEHNLDSEAIGQVTTYDLKEKPDALIVAGTSLKIASARRIVREMIEAVKASHGVTIWINISDFPKTKELEDKFDIIVKGDCEKIANLVMSKNDTADTNSKESCYVLNSSSSQIKRPFMENVLSDNKNASTINVPCHDSKKRRVLKTQPKISKIFKSTKPIKNEKSVK</sequence>
<reference evidence="1 2" key="1">
    <citation type="journal article" date="2021" name="Commun. Biol.">
        <title>Genomic insights into the host specific adaptation of the Pneumocystis genus.</title>
        <authorList>
            <person name="Cisse O.H."/>
            <person name="Ma L."/>
            <person name="Dekker J.P."/>
            <person name="Khil P.P."/>
            <person name="Youn J.-H."/>
            <person name="Brenchley J.M."/>
            <person name="Blair R."/>
            <person name="Pahar B."/>
            <person name="Chabe M."/>
            <person name="Van Rompay K.K.A."/>
            <person name="Keesler R."/>
            <person name="Sukura A."/>
            <person name="Hirsch V."/>
            <person name="Kutty G."/>
            <person name="Liu Y."/>
            <person name="Peng L."/>
            <person name="Chen J."/>
            <person name="Song J."/>
            <person name="Weissenbacher-Lang C."/>
            <person name="Xu J."/>
            <person name="Upham N.S."/>
            <person name="Stajich J.E."/>
            <person name="Cuomo C.A."/>
            <person name="Cushion M.T."/>
            <person name="Kovacs J.A."/>
        </authorList>
    </citation>
    <scope>NUCLEOTIDE SEQUENCE [LARGE SCALE GENOMIC DNA]</scope>
    <source>
        <strain evidence="1 2">RABM</strain>
    </source>
</reference>
<keyword evidence="2" id="KW-1185">Reference proteome</keyword>
<gene>
    <name evidence="1" type="ORF">PORY_002262</name>
</gene>
<protein>
    <submittedName>
        <fullName evidence="1">Uncharacterized protein</fullName>
    </submittedName>
</protein>
<evidence type="ECO:0000313" key="2">
    <source>
        <dbReference type="Proteomes" id="UP000768646"/>
    </source>
</evidence>
<dbReference type="EMBL" id="JABTEG010000009">
    <property type="protein sequence ID" value="KAG4304287.1"/>
    <property type="molecule type" value="Genomic_DNA"/>
</dbReference>
<name>A0ACB7CCR5_9ASCO</name>
<dbReference type="Proteomes" id="UP000768646">
    <property type="component" value="Unassembled WGS sequence"/>
</dbReference>
<accession>A0ACB7CCR5</accession>
<comment type="caution">
    <text evidence="1">The sequence shown here is derived from an EMBL/GenBank/DDBJ whole genome shotgun (WGS) entry which is preliminary data.</text>
</comment>
<organism evidence="1 2">
    <name type="scientific">Pneumocystis oryctolagi</name>
    <dbReference type="NCBI Taxonomy" id="42067"/>
    <lineage>
        <taxon>Eukaryota</taxon>
        <taxon>Fungi</taxon>
        <taxon>Dikarya</taxon>
        <taxon>Ascomycota</taxon>
        <taxon>Taphrinomycotina</taxon>
        <taxon>Pneumocystomycetes</taxon>
        <taxon>Pneumocystaceae</taxon>
        <taxon>Pneumocystis</taxon>
    </lineage>
</organism>
<proteinExistence type="predicted"/>
<evidence type="ECO:0000313" key="1">
    <source>
        <dbReference type="EMBL" id="KAG4304287.1"/>
    </source>
</evidence>